<dbReference type="Gene3D" id="3.40.1800.10">
    <property type="entry name" value="His-Me finger endonucleases"/>
    <property type="match status" value="1"/>
</dbReference>
<dbReference type="EMBL" id="FP929003">
    <property type="protein sequence ID" value="CBK39963.1"/>
    <property type="molecule type" value="Genomic_DNA"/>
</dbReference>
<name>D8P9Q4_9BACT</name>
<proteinExistence type="predicted"/>
<reference evidence="1" key="2">
    <citation type="submission" date="2010-03" db="EMBL/GenBank/DDBJ databases">
        <authorList>
            <person name="Genoscope - CEA"/>
        </authorList>
    </citation>
    <scope>NUCLEOTIDE SEQUENCE</scope>
</reference>
<dbReference type="HOGENOM" id="CLU_1529869_0_0_0"/>
<gene>
    <name evidence="1" type="ORF">NIDE0179</name>
</gene>
<dbReference type="OrthoDB" id="581550at2"/>
<protein>
    <recommendedName>
        <fullName evidence="3">Recombination endonuclease VII</fullName>
    </recommendedName>
</protein>
<dbReference type="Pfam" id="PF02945">
    <property type="entry name" value="Endonuclease_7"/>
    <property type="match status" value="1"/>
</dbReference>
<accession>D8P9Q4</accession>
<dbReference type="AlphaFoldDB" id="D8P9Q4"/>
<dbReference type="SUPFAM" id="SSF54060">
    <property type="entry name" value="His-Me finger endonucleases"/>
    <property type="match status" value="1"/>
</dbReference>
<organism evidence="1 2">
    <name type="scientific">Nitrospira defluvii</name>
    <dbReference type="NCBI Taxonomy" id="330214"/>
    <lineage>
        <taxon>Bacteria</taxon>
        <taxon>Pseudomonadati</taxon>
        <taxon>Nitrospirota</taxon>
        <taxon>Nitrospiria</taxon>
        <taxon>Nitrospirales</taxon>
        <taxon>Nitrospiraceae</taxon>
        <taxon>Nitrospira</taxon>
    </lineage>
</organism>
<keyword evidence="2" id="KW-1185">Reference proteome</keyword>
<evidence type="ECO:0000313" key="2">
    <source>
        <dbReference type="Proteomes" id="UP000001660"/>
    </source>
</evidence>
<dbReference type="STRING" id="330214.NIDE0179"/>
<dbReference type="KEGG" id="nde:NIDE0179"/>
<dbReference type="InterPro" id="IPR044925">
    <property type="entry name" value="His-Me_finger_sf"/>
</dbReference>
<evidence type="ECO:0000313" key="1">
    <source>
        <dbReference type="EMBL" id="CBK39963.1"/>
    </source>
</evidence>
<reference evidence="1" key="1">
    <citation type="journal article" date="2010" name="Proc. Natl. Acad. Sci. U.S.A.">
        <title>A Nitrospira metagenome illuminates the physiology and evolution of globally important nitrite-oxidizing bacteria.</title>
        <authorList>
            <person name="Lucker S."/>
            <person name="Wagner M."/>
            <person name="Maixner F."/>
            <person name="Pelletier E."/>
            <person name="Koch H."/>
            <person name="Vacherie B."/>
            <person name="Rattei T."/>
            <person name="Sinninghe Damste J."/>
            <person name="Spieck E."/>
            <person name="Le Paslier D."/>
            <person name="Daims H."/>
        </authorList>
    </citation>
    <scope>NUCLEOTIDE SEQUENCE [LARGE SCALE GENOMIC DNA]</scope>
</reference>
<evidence type="ECO:0008006" key="3">
    <source>
        <dbReference type="Google" id="ProtNLM"/>
    </source>
</evidence>
<sequence>MLTDDERKERNRLSCKKWRENNPEYNRERQAKWYAANRNDVISRARQWQASNPERANALIREGKWRKQGITGMTMEQYQDMVMVCSAVCEICQKPSIKGAKGRALDLDHDHATNEARGLLCLPCNRKLGRIDKHGLFGPHKCPHNFVVKAFIYLLHAKVRQGVGGFWVSSAPAPQ</sequence>
<dbReference type="InterPro" id="IPR038563">
    <property type="entry name" value="Endonuclease_7_sf"/>
</dbReference>
<dbReference type="InterPro" id="IPR004211">
    <property type="entry name" value="Endonuclease_7"/>
</dbReference>
<dbReference type="Proteomes" id="UP000001660">
    <property type="component" value="Chromosome"/>
</dbReference>